<comment type="caution">
    <text evidence="5">The sequence shown here is derived from an EMBL/GenBank/DDBJ whole genome shotgun (WGS) entry which is preliminary data.</text>
</comment>
<dbReference type="Proteomes" id="UP000525298">
    <property type="component" value="Unassembled WGS sequence"/>
</dbReference>
<dbReference type="SUPFAM" id="SSF52402">
    <property type="entry name" value="Adenine nucleotide alpha hydrolases-like"/>
    <property type="match status" value="1"/>
</dbReference>
<dbReference type="InterPro" id="IPR014729">
    <property type="entry name" value="Rossmann-like_a/b/a_fold"/>
</dbReference>
<dbReference type="PANTHER" id="PTHR46268">
    <property type="entry name" value="STRESS RESPONSE PROTEIN NHAX"/>
    <property type="match status" value="1"/>
</dbReference>
<evidence type="ECO:0000259" key="4">
    <source>
        <dbReference type="Pfam" id="PF00582"/>
    </source>
</evidence>
<dbReference type="EMBL" id="JACDUS010000016">
    <property type="protein sequence ID" value="MBA2883108.1"/>
    <property type="molecule type" value="Genomic_DNA"/>
</dbReference>
<dbReference type="InterPro" id="IPR006015">
    <property type="entry name" value="Universal_stress_UspA"/>
</dbReference>
<dbReference type="RefSeq" id="WP_181552717.1">
    <property type="nucleotide sequence ID" value="NZ_JACDUS010000016.1"/>
</dbReference>
<comment type="similarity">
    <text evidence="1">Belongs to the universal stress protein A family.</text>
</comment>
<proteinExistence type="inferred from homology"/>
<feature type="domain" description="UspA" evidence="4">
    <location>
        <begin position="1"/>
        <end position="154"/>
    </location>
</feature>
<reference evidence="5 6" key="1">
    <citation type="submission" date="2020-07" db="EMBL/GenBank/DDBJ databases">
        <title>Genomic Encyclopedia of Type Strains, Phase IV (KMG-IV): sequencing the most valuable type-strain genomes for metagenomic binning, comparative biology and taxonomic classification.</title>
        <authorList>
            <person name="Goeker M."/>
        </authorList>
    </citation>
    <scope>NUCLEOTIDE SEQUENCE [LARGE SCALE GENOMIC DNA]</scope>
    <source>
        <strain evidence="5 6">DSM 17721</strain>
    </source>
</reference>
<gene>
    <name evidence="5" type="ORF">HNR65_003465</name>
</gene>
<name>A0A7W0CC92_9BACT</name>
<keyword evidence="3" id="KW-0067">ATP-binding</keyword>
<evidence type="ECO:0000256" key="1">
    <source>
        <dbReference type="ARBA" id="ARBA00008791"/>
    </source>
</evidence>
<protein>
    <submittedName>
        <fullName evidence="5">Nucleotide-binding universal stress UspA family protein</fullName>
    </submittedName>
</protein>
<dbReference type="AlphaFoldDB" id="A0A7W0CC92"/>
<sequence length="160" mass="18012">MYKKIMVPLDGSQLAECVLPHVEAFIKGFNISDVLLVRGMEPVNPDFRTLDNTFDGEIIRQVQEGWREKEKQREASVKDYLEKVAEHFTQKTTTVHTKVLIGDVAENLADYADSNDIDLIIMATHGHSGITRWVMGSMAEKLFRSASVPVFMVRATEAKG</sequence>
<evidence type="ECO:0000256" key="2">
    <source>
        <dbReference type="ARBA" id="ARBA00022741"/>
    </source>
</evidence>
<dbReference type="Pfam" id="PF00582">
    <property type="entry name" value="Usp"/>
    <property type="match status" value="1"/>
</dbReference>
<dbReference type="Gene3D" id="3.40.50.620">
    <property type="entry name" value="HUPs"/>
    <property type="match status" value="1"/>
</dbReference>
<dbReference type="GO" id="GO:0005524">
    <property type="term" value="F:ATP binding"/>
    <property type="evidence" value="ECO:0007669"/>
    <property type="project" value="UniProtKB-KW"/>
</dbReference>
<accession>A0A7W0CC92</accession>
<evidence type="ECO:0000256" key="3">
    <source>
        <dbReference type="ARBA" id="ARBA00022840"/>
    </source>
</evidence>
<keyword evidence="2" id="KW-0547">Nucleotide-binding</keyword>
<keyword evidence="6" id="KW-1185">Reference proteome</keyword>
<evidence type="ECO:0000313" key="6">
    <source>
        <dbReference type="Proteomes" id="UP000525298"/>
    </source>
</evidence>
<organism evidence="5 6">
    <name type="scientific">Desulfosalsimonas propionicica</name>
    <dbReference type="NCBI Taxonomy" id="332175"/>
    <lineage>
        <taxon>Bacteria</taxon>
        <taxon>Pseudomonadati</taxon>
        <taxon>Thermodesulfobacteriota</taxon>
        <taxon>Desulfobacteria</taxon>
        <taxon>Desulfobacterales</taxon>
        <taxon>Desulfosalsimonadaceae</taxon>
        <taxon>Desulfosalsimonas</taxon>
    </lineage>
</organism>
<evidence type="ECO:0000313" key="5">
    <source>
        <dbReference type="EMBL" id="MBA2883108.1"/>
    </source>
</evidence>
<dbReference type="PRINTS" id="PR01438">
    <property type="entry name" value="UNVRSLSTRESS"/>
</dbReference>
<dbReference type="InterPro" id="IPR006016">
    <property type="entry name" value="UspA"/>
</dbReference>
<dbReference type="CDD" id="cd00293">
    <property type="entry name" value="USP-like"/>
    <property type="match status" value="1"/>
</dbReference>
<dbReference type="PANTHER" id="PTHR46268:SF27">
    <property type="entry name" value="UNIVERSAL STRESS PROTEIN RV2623"/>
    <property type="match status" value="1"/>
</dbReference>